<accession>A0A9P7N4V3</accession>
<evidence type="ECO:0000313" key="2">
    <source>
        <dbReference type="EMBL" id="KAG5986604.1"/>
    </source>
</evidence>
<protein>
    <submittedName>
        <fullName evidence="2">Uncharacterized protein</fullName>
    </submittedName>
</protein>
<gene>
    <name evidence="2" type="ORF">E4U43_005439</name>
</gene>
<evidence type="ECO:0000313" key="3">
    <source>
        <dbReference type="Proteomes" id="UP000748025"/>
    </source>
</evidence>
<reference evidence="2" key="1">
    <citation type="journal article" date="2020" name="bioRxiv">
        <title>Whole genome comparisons of ergot fungi reveals the divergence and evolution of species within the genus Claviceps are the result of varying mechanisms driving genome evolution and host range expansion.</title>
        <authorList>
            <person name="Wyka S.A."/>
            <person name="Mondo S.J."/>
            <person name="Liu M."/>
            <person name="Dettman J."/>
            <person name="Nalam V."/>
            <person name="Broders K.D."/>
        </authorList>
    </citation>
    <scope>NUCLEOTIDE SEQUENCE</scope>
    <source>
        <strain evidence="2">CCC 602</strain>
    </source>
</reference>
<feature type="region of interest" description="Disordered" evidence="1">
    <location>
        <begin position="157"/>
        <end position="179"/>
    </location>
</feature>
<dbReference type="AlphaFoldDB" id="A0A9P7N4V3"/>
<organism evidence="2 3">
    <name type="scientific">Claviceps pusilla</name>
    <dbReference type="NCBI Taxonomy" id="123648"/>
    <lineage>
        <taxon>Eukaryota</taxon>
        <taxon>Fungi</taxon>
        <taxon>Dikarya</taxon>
        <taxon>Ascomycota</taxon>
        <taxon>Pezizomycotina</taxon>
        <taxon>Sordariomycetes</taxon>
        <taxon>Hypocreomycetidae</taxon>
        <taxon>Hypocreales</taxon>
        <taxon>Clavicipitaceae</taxon>
        <taxon>Claviceps</taxon>
    </lineage>
</organism>
<keyword evidence="3" id="KW-1185">Reference proteome</keyword>
<proteinExistence type="predicted"/>
<comment type="caution">
    <text evidence="2">The sequence shown here is derived from an EMBL/GenBank/DDBJ whole genome shotgun (WGS) entry which is preliminary data.</text>
</comment>
<dbReference type="Proteomes" id="UP000748025">
    <property type="component" value="Unassembled WGS sequence"/>
</dbReference>
<dbReference type="EMBL" id="SRPW01003579">
    <property type="protein sequence ID" value="KAG5986604.1"/>
    <property type="molecule type" value="Genomic_DNA"/>
</dbReference>
<evidence type="ECO:0000256" key="1">
    <source>
        <dbReference type="SAM" id="MobiDB-lite"/>
    </source>
</evidence>
<sequence length="202" mass="22292">MTHDWLTRAWTSHGSPEDSGASPHHANQYLLGPYNVGRSPYLPGICRPVRYTTVPALQRAALLQNPAPRLAKPPETTSVSSDFCFDDIAIKSKRILLQVGMVHCFCGRWVLGAIRDVDYGRESGLWLFCSLARTQSILGTKQNSSSLTGYELGSQQVPPARTLLNPGDDPTSDRRAHEPTHCRLQGRMPTTAARRHACTSKL</sequence>
<name>A0A9P7N4V3_9HYPO</name>